<dbReference type="RefSeq" id="XP_070894114.1">
    <property type="nucleotide sequence ID" value="XM_071048628.1"/>
</dbReference>
<evidence type="ECO:0000259" key="2">
    <source>
        <dbReference type="Pfam" id="PF14498"/>
    </source>
</evidence>
<feature type="chain" id="PRO_5045241851" evidence="1">
    <location>
        <begin position="23"/>
        <end position="794"/>
    </location>
</feature>
<accession>A0ABR4JLX6</accession>
<dbReference type="InterPro" id="IPR027414">
    <property type="entry name" value="GH95_N_dom"/>
</dbReference>
<dbReference type="Pfam" id="PF21307">
    <property type="entry name" value="Glyco_hydro_95_C"/>
    <property type="match status" value="1"/>
</dbReference>
<dbReference type="Pfam" id="PF22124">
    <property type="entry name" value="Glyco_hydro_95_cat"/>
    <property type="match status" value="1"/>
</dbReference>
<keyword evidence="6" id="KW-1185">Reference proteome</keyword>
<keyword evidence="1" id="KW-0732">Signal</keyword>
<dbReference type="InterPro" id="IPR049053">
    <property type="entry name" value="AFCA-like_C"/>
</dbReference>
<evidence type="ECO:0000259" key="3">
    <source>
        <dbReference type="Pfam" id="PF21307"/>
    </source>
</evidence>
<feature type="domain" description="Glycosyl hydrolase family 95 catalytic" evidence="4">
    <location>
        <begin position="287"/>
        <end position="705"/>
    </location>
</feature>
<sequence>MAFPTHLSAAVALSALISSGLAASFDGSRYLWYDTPATRFNASLPVGNGRLGGTLYCLPTEIITWNENSVWSGTFQDRVNPRSLESFPKVRELLVDGNVTQAGKLALSDMTGSSTDPREYQVLANLYVDLGQSGDATNLQRYLDTIEGYAACEYEFDGVNYKRELIASAPPGVLGFRIQADTPQAINLNAYLRRSKYVQDNTASVADGVNSIVMKATTGEEDYTTFTAGVRVVVDEGNVTANGEKLYVTGATTVDFFLDAESSYRYESESDQETELTKKLDAATKTGYERLRTEAIKDHKKLANRVSLDLGASTGDAASLPTNERMVSYRSAPDDDVEFATLMFNYGRHLLIASSRDTGDRSLPPGLQGIWNQDYEPSWGAKYTVNINLEMNYWPAETTNLNELTSPLWDLLALVAERGSDVAERMYGCPGFVLHHNTDLWGDSVPVDNGTKYSIWPMGGAWLALHMMEQYRFTGDETFLREKAYPIFKSAFEFFECYLFEFDGYLTTGPSCSPENAFRIPEDMTNAGSEEALTLSPTMDDAILFELLTALKETHQVLGTRNDLAKTVNEYLGKIRPPQIGSDGQILEWLEEWTEVDPAHRHFSPLFGLFPGTQLTPLASTELADAAGVLLDHRMDSGSGSTGWSRAWSISLYARLYRGDDAWNNVQAWIQTFLLTNLWNSDKGGATTFQIDGNLGYTAAIPELLLQSHLGVVHILPALPSAVPTGSVTGLVARGGFEVDIEWEDGTLKKATVKSLLGNELKLLVNGDEELYVNGKKYRGPGATKKGKTYTITV</sequence>
<protein>
    <submittedName>
        <fullName evidence="5">Six-hairpin glycosidase-like protein</fullName>
    </submittedName>
</protein>
<dbReference type="SUPFAM" id="SSF48208">
    <property type="entry name" value="Six-hairpin glycosidases"/>
    <property type="match status" value="1"/>
</dbReference>
<dbReference type="Pfam" id="PF14498">
    <property type="entry name" value="Glyco_hyd_65N_2"/>
    <property type="match status" value="1"/>
</dbReference>
<evidence type="ECO:0000256" key="1">
    <source>
        <dbReference type="SAM" id="SignalP"/>
    </source>
</evidence>
<dbReference type="PIRSF" id="PIRSF007663">
    <property type="entry name" value="UCP007663"/>
    <property type="match status" value="1"/>
</dbReference>
<dbReference type="PANTHER" id="PTHR31084:SF0">
    <property type="entry name" value="ALPHA-L-FUCOSIDASE 2"/>
    <property type="match status" value="1"/>
</dbReference>
<reference evidence="5 6" key="1">
    <citation type="submission" date="2024-07" db="EMBL/GenBank/DDBJ databases">
        <title>Section-level genome sequencing and comparative genomics of Aspergillus sections Usti and Cavernicolus.</title>
        <authorList>
            <consortium name="Lawrence Berkeley National Laboratory"/>
            <person name="Nybo J.L."/>
            <person name="Vesth T.C."/>
            <person name="Theobald S."/>
            <person name="Frisvad J.C."/>
            <person name="Larsen T.O."/>
            <person name="Kjaerboelling I."/>
            <person name="Rothschild-Mancinelli K."/>
            <person name="Lyhne E.K."/>
            <person name="Kogle M.E."/>
            <person name="Barry K."/>
            <person name="Clum A."/>
            <person name="Na H."/>
            <person name="Ledsgaard L."/>
            <person name="Lin J."/>
            <person name="Lipzen A."/>
            <person name="Kuo A."/>
            <person name="Riley R."/>
            <person name="Mondo S."/>
            <person name="LaButti K."/>
            <person name="Haridas S."/>
            <person name="Pangalinan J."/>
            <person name="Salamov A.A."/>
            <person name="Simmons B.A."/>
            <person name="Magnuson J.K."/>
            <person name="Chen J."/>
            <person name="Drula E."/>
            <person name="Henrissat B."/>
            <person name="Wiebenga A."/>
            <person name="Lubbers R.J."/>
            <person name="Gomes A.C."/>
            <person name="Macurrencykelacurrency M.R."/>
            <person name="Stajich J."/>
            <person name="Grigoriev I.V."/>
            <person name="Mortensen U.H."/>
            <person name="De vries R.P."/>
            <person name="Baker S.E."/>
            <person name="Andersen M.R."/>
        </authorList>
    </citation>
    <scope>NUCLEOTIDE SEQUENCE [LARGE SCALE GENOMIC DNA]</scope>
    <source>
        <strain evidence="5 6">CBS 756.74</strain>
    </source>
</reference>
<feature type="signal peptide" evidence="1">
    <location>
        <begin position="1"/>
        <end position="22"/>
    </location>
</feature>
<evidence type="ECO:0000259" key="4">
    <source>
        <dbReference type="Pfam" id="PF22124"/>
    </source>
</evidence>
<dbReference type="Gene3D" id="1.50.10.10">
    <property type="match status" value="1"/>
</dbReference>
<evidence type="ECO:0000313" key="5">
    <source>
        <dbReference type="EMBL" id="KAL2840599.1"/>
    </source>
</evidence>
<dbReference type="InterPro" id="IPR016518">
    <property type="entry name" value="Alpha-L-fucosidase"/>
</dbReference>
<dbReference type="GeneID" id="98163792"/>
<dbReference type="EMBL" id="JBFXLR010000064">
    <property type="protein sequence ID" value="KAL2840599.1"/>
    <property type="molecule type" value="Genomic_DNA"/>
</dbReference>
<dbReference type="PANTHER" id="PTHR31084">
    <property type="entry name" value="ALPHA-L-FUCOSIDASE 2"/>
    <property type="match status" value="1"/>
</dbReference>
<dbReference type="InterPro" id="IPR008928">
    <property type="entry name" value="6-hairpin_glycosidase_sf"/>
</dbReference>
<evidence type="ECO:0000313" key="6">
    <source>
        <dbReference type="Proteomes" id="UP001610444"/>
    </source>
</evidence>
<organism evidence="5 6">
    <name type="scientific">Aspergillus pseudodeflectus</name>
    <dbReference type="NCBI Taxonomy" id="176178"/>
    <lineage>
        <taxon>Eukaryota</taxon>
        <taxon>Fungi</taxon>
        <taxon>Dikarya</taxon>
        <taxon>Ascomycota</taxon>
        <taxon>Pezizomycotina</taxon>
        <taxon>Eurotiomycetes</taxon>
        <taxon>Eurotiomycetidae</taxon>
        <taxon>Eurotiales</taxon>
        <taxon>Aspergillaceae</taxon>
        <taxon>Aspergillus</taxon>
        <taxon>Aspergillus subgen. Nidulantes</taxon>
    </lineage>
</organism>
<gene>
    <name evidence="5" type="ORF">BJX68DRAFT_278933</name>
</gene>
<dbReference type="Proteomes" id="UP001610444">
    <property type="component" value="Unassembled WGS sequence"/>
</dbReference>
<name>A0ABR4JLX6_9EURO</name>
<feature type="domain" description="Alpha fucosidase A-like C-terminal" evidence="3">
    <location>
        <begin position="707"/>
        <end position="780"/>
    </location>
</feature>
<dbReference type="InterPro" id="IPR012341">
    <property type="entry name" value="6hp_glycosidase-like_sf"/>
</dbReference>
<proteinExistence type="predicted"/>
<comment type="caution">
    <text evidence="5">The sequence shown here is derived from an EMBL/GenBank/DDBJ whole genome shotgun (WGS) entry which is preliminary data.</text>
</comment>
<feature type="domain" description="Glycosyl hydrolase family 95 N-terminal" evidence="2">
    <location>
        <begin position="31"/>
        <end position="265"/>
    </location>
</feature>
<dbReference type="InterPro" id="IPR054363">
    <property type="entry name" value="GH95_cat"/>
</dbReference>